<accession>A0A426WW15</accession>
<dbReference type="Proteomes" id="UP000287651">
    <property type="component" value="Unassembled WGS sequence"/>
</dbReference>
<dbReference type="EMBL" id="AMZH03040387">
    <property type="protein sequence ID" value="RRT31391.1"/>
    <property type="molecule type" value="Genomic_DNA"/>
</dbReference>
<evidence type="ECO:0000313" key="1">
    <source>
        <dbReference type="EMBL" id="RRT31391.1"/>
    </source>
</evidence>
<gene>
    <name evidence="1" type="ORF">B296_00057054</name>
</gene>
<evidence type="ECO:0000313" key="2">
    <source>
        <dbReference type="Proteomes" id="UP000287651"/>
    </source>
</evidence>
<comment type="caution">
    <text evidence="1">The sequence shown here is derived from an EMBL/GenBank/DDBJ whole genome shotgun (WGS) entry which is preliminary data.</text>
</comment>
<name>A0A426WW15_ENSVE</name>
<proteinExistence type="predicted"/>
<feature type="non-terminal residue" evidence="1">
    <location>
        <position position="1"/>
    </location>
</feature>
<organism evidence="1 2">
    <name type="scientific">Ensete ventricosum</name>
    <name type="common">Abyssinian banana</name>
    <name type="synonym">Musa ensete</name>
    <dbReference type="NCBI Taxonomy" id="4639"/>
    <lineage>
        <taxon>Eukaryota</taxon>
        <taxon>Viridiplantae</taxon>
        <taxon>Streptophyta</taxon>
        <taxon>Embryophyta</taxon>
        <taxon>Tracheophyta</taxon>
        <taxon>Spermatophyta</taxon>
        <taxon>Magnoliopsida</taxon>
        <taxon>Liliopsida</taxon>
        <taxon>Zingiberales</taxon>
        <taxon>Musaceae</taxon>
        <taxon>Ensete</taxon>
    </lineage>
</organism>
<protein>
    <submittedName>
        <fullName evidence="1">Uncharacterized protein</fullName>
    </submittedName>
</protein>
<sequence length="90" mass="9773">RDDQARPEGDVLSLTEATALLEAELKVEGRRRKLAGNISGDYRKKTIGLAVRTPKVAELAGVNRPYPGVRAIELPKSAGKPLVPNFFGYV</sequence>
<dbReference type="AlphaFoldDB" id="A0A426WW15"/>
<reference evidence="1 2" key="1">
    <citation type="journal article" date="2014" name="Agronomy (Basel)">
        <title>A Draft Genome Sequence for Ensete ventricosum, the Drought-Tolerant Tree Against Hunger.</title>
        <authorList>
            <person name="Harrison J."/>
            <person name="Moore K.A."/>
            <person name="Paszkiewicz K."/>
            <person name="Jones T."/>
            <person name="Grant M."/>
            <person name="Ambacheew D."/>
            <person name="Muzemil S."/>
            <person name="Studholme D.J."/>
        </authorList>
    </citation>
    <scope>NUCLEOTIDE SEQUENCE [LARGE SCALE GENOMIC DNA]</scope>
</reference>